<name>A0ABR4NX55_9SACH</name>
<dbReference type="InterPro" id="IPR009060">
    <property type="entry name" value="UBA-like_sf"/>
</dbReference>
<dbReference type="SUPFAM" id="SSF46934">
    <property type="entry name" value="UBA-like"/>
    <property type="match status" value="1"/>
</dbReference>
<dbReference type="SMART" id="SM00166">
    <property type="entry name" value="UBX"/>
    <property type="match status" value="1"/>
</dbReference>
<comment type="caution">
    <text evidence="3">The sequence shown here is derived from an EMBL/GenBank/DDBJ whole genome shotgun (WGS) entry which is preliminary data.</text>
</comment>
<dbReference type="Proteomes" id="UP001623330">
    <property type="component" value="Unassembled WGS sequence"/>
</dbReference>
<evidence type="ECO:0000313" key="4">
    <source>
        <dbReference type="Proteomes" id="UP001623330"/>
    </source>
</evidence>
<dbReference type="PANTHER" id="PTHR23322">
    <property type="entry name" value="FAS-ASSOCIATED PROTEIN"/>
    <property type="match status" value="1"/>
</dbReference>
<evidence type="ECO:0000313" key="3">
    <source>
        <dbReference type="EMBL" id="KAL3233447.1"/>
    </source>
</evidence>
<dbReference type="Gene3D" id="1.10.8.10">
    <property type="entry name" value="DNA helicase RuvA subunit, C-terminal domain"/>
    <property type="match status" value="1"/>
</dbReference>
<accession>A0ABR4NX55</accession>
<keyword evidence="4" id="KW-1185">Reference proteome</keyword>
<protein>
    <submittedName>
        <fullName evidence="3">UBX domain-containing protein 2</fullName>
    </submittedName>
</protein>
<sequence length="660" mass="75344">MPVISHGVEEFHLSHEEEDKLNNFQSITNFPEEDLSLVIKLLQNHSWNMEAALSRFFDDSWKDSVALLNSASNSFGSATAVDPMAAIVENSQTPIEIPQTETHSPITRPQRDLPFLGSHYVPALPLAKRLPQGYQDKLKIVGLNGKTNIWDIYDLTVSGTNDQLWGSIIVVLLLIPKILARAGLSIVSVLWSVIAFGFTNGNENKEATKIYMIPKYPLVTYFNEFNEKYAQNNSENMKGYLATNIRDGSKVERLQNLLPEGNLTYNELLDDAQSEFKYLLVIILGNLRSFPSAELEGKHIPNGAIDIDVNSEKFLNRIITDDNVLRILEEHKDDMLIYMGSVSDVEPWAVANELKLNYTPDCFLLANVMNSNGSVNGTTRLSVLNKIRMTTPRRFASMLEHTINKYNPELVVSRTDVQELRLARQIKQMQEEAYENSLKQDRLKEEKRRAEEEEQQALKEMELKKEKEAAILKGIDDLMWIRMCALECRDSKYDQIDVDEKLATLQFRTSDGKRFIKKFPGSKDLFSTHCSIGCHLYLDTTDNPTKWLEMIYLKVSQLASDPTSLCFKDDSKLNTEDTTLEEIIDTIDSELKQLNDQLDYDSGTLDFSFELISPFPRFKVPVNKELKIEDVPEIWPKGSLLIEEKIDEEDTEEDESEPSD</sequence>
<dbReference type="InterPro" id="IPR001012">
    <property type="entry name" value="UBX_dom"/>
</dbReference>
<dbReference type="InterPro" id="IPR050730">
    <property type="entry name" value="UBX_domain-protein"/>
</dbReference>
<proteinExistence type="predicted"/>
<organism evidence="3 4">
    <name type="scientific">Nakaseomyces bracarensis</name>
    <dbReference type="NCBI Taxonomy" id="273131"/>
    <lineage>
        <taxon>Eukaryota</taxon>
        <taxon>Fungi</taxon>
        <taxon>Dikarya</taxon>
        <taxon>Ascomycota</taxon>
        <taxon>Saccharomycotina</taxon>
        <taxon>Saccharomycetes</taxon>
        <taxon>Saccharomycetales</taxon>
        <taxon>Saccharomycetaceae</taxon>
        <taxon>Nakaseomyces</taxon>
    </lineage>
</organism>
<gene>
    <name evidence="3" type="ORF">RNJ44_03487</name>
</gene>
<dbReference type="Pfam" id="PF14555">
    <property type="entry name" value="UBA_4"/>
    <property type="match status" value="1"/>
</dbReference>
<dbReference type="PANTHER" id="PTHR23322:SF1">
    <property type="entry name" value="FAS-ASSOCIATED FACTOR 2"/>
    <property type="match status" value="1"/>
</dbReference>
<dbReference type="EMBL" id="JBEVYD010000004">
    <property type="protein sequence ID" value="KAL3233447.1"/>
    <property type="molecule type" value="Genomic_DNA"/>
</dbReference>
<feature type="coiled-coil region" evidence="1">
    <location>
        <begin position="435"/>
        <end position="470"/>
    </location>
</feature>
<evidence type="ECO:0000259" key="2">
    <source>
        <dbReference type="SMART" id="SM00166"/>
    </source>
</evidence>
<feature type="domain" description="UBX" evidence="2">
    <location>
        <begin position="496"/>
        <end position="644"/>
    </location>
</feature>
<reference evidence="3 4" key="1">
    <citation type="submission" date="2024-05" db="EMBL/GenBank/DDBJ databases">
        <title>Long read based assembly of the Candida bracarensis genome reveals expanded adhesin content.</title>
        <authorList>
            <person name="Marcet-Houben M."/>
            <person name="Ksiezopolska E."/>
            <person name="Gabaldon T."/>
        </authorList>
    </citation>
    <scope>NUCLEOTIDE SEQUENCE [LARGE SCALE GENOMIC DNA]</scope>
    <source>
        <strain evidence="3 4">CBM6</strain>
    </source>
</reference>
<keyword evidence="1" id="KW-0175">Coiled coil</keyword>
<evidence type="ECO:0000256" key="1">
    <source>
        <dbReference type="SAM" id="Coils"/>
    </source>
</evidence>